<gene>
    <name evidence="1" type="ORF">KI387_029917</name>
</gene>
<feature type="non-terminal residue" evidence="1">
    <location>
        <position position="245"/>
    </location>
</feature>
<name>A0AA38CDJ9_TAXCH</name>
<accession>A0AA38CDJ9</accession>
<sequence>VVSYLSSWSVYFPWERAMMADSNCCLVVPRDSITTATLKKALPDSAKAKIKDMGNPMLDNLKPSGALEFLKKEMPSLCVALLPGSRAPEVYFNWKTILDAVENLLMTPISDQITFLVPIFPSLEMVLFSRTLLSMGWKFEASESILHNIEDSILCVENMFATSNSRDKKSDILHSFSYKKGTAFLLLTRGLFPDVASLADAAIAMAGTATEQLVGLGKPVFILPGNGPQFTNKFANAQSRLLGKS</sequence>
<dbReference type="OMA" id="FNWKTIL"/>
<organism evidence="1 2">
    <name type="scientific">Taxus chinensis</name>
    <name type="common">Chinese yew</name>
    <name type="synonym">Taxus wallichiana var. chinensis</name>
    <dbReference type="NCBI Taxonomy" id="29808"/>
    <lineage>
        <taxon>Eukaryota</taxon>
        <taxon>Viridiplantae</taxon>
        <taxon>Streptophyta</taxon>
        <taxon>Embryophyta</taxon>
        <taxon>Tracheophyta</taxon>
        <taxon>Spermatophyta</taxon>
        <taxon>Pinopsida</taxon>
        <taxon>Pinidae</taxon>
        <taxon>Conifers II</taxon>
        <taxon>Cupressales</taxon>
        <taxon>Taxaceae</taxon>
        <taxon>Taxus</taxon>
    </lineage>
</organism>
<dbReference type="PANTHER" id="PTHR39517:SF1">
    <property type="entry name" value="LIPID-A-DISACCHARIDE SYNTHASE"/>
    <property type="match status" value="1"/>
</dbReference>
<comment type="caution">
    <text evidence="1">The sequence shown here is derived from an EMBL/GenBank/DDBJ whole genome shotgun (WGS) entry which is preliminary data.</text>
</comment>
<reference evidence="1 2" key="1">
    <citation type="journal article" date="2021" name="Nat. Plants">
        <title>The Taxus genome provides insights into paclitaxel biosynthesis.</title>
        <authorList>
            <person name="Xiong X."/>
            <person name="Gou J."/>
            <person name="Liao Q."/>
            <person name="Li Y."/>
            <person name="Zhou Q."/>
            <person name="Bi G."/>
            <person name="Li C."/>
            <person name="Du R."/>
            <person name="Wang X."/>
            <person name="Sun T."/>
            <person name="Guo L."/>
            <person name="Liang H."/>
            <person name="Lu P."/>
            <person name="Wu Y."/>
            <person name="Zhang Z."/>
            <person name="Ro D.K."/>
            <person name="Shang Y."/>
            <person name="Huang S."/>
            <person name="Yan J."/>
        </authorList>
    </citation>
    <scope>NUCLEOTIDE SEQUENCE [LARGE SCALE GENOMIC DNA]</scope>
    <source>
        <strain evidence="1">Ta-2019</strain>
    </source>
</reference>
<dbReference type="AlphaFoldDB" id="A0AA38CDJ9"/>
<evidence type="ECO:0008006" key="3">
    <source>
        <dbReference type="Google" id="ProtNLM"/>
    </source>
</evidence>
<dbReference type="PANTHER" id="PTHR39517">
    <property type="entry name" value="SLL0192 PROTEIN"/>
    <property type="match status" value="1"/>
</dbReference>
<keyword evidence="2" id="KW-1185">Reference proteome</keyword>
<protein>
    <recommendedName>
        <fullName evidence="3">Lipid-A-disaccharide synthase</fullName>
    </recommendedName>
</protein>
<dbReference type="EMBL" id="JAHRHJ020000010">
    <property type="protein sequence ID" value="KAH9298235.1"/>
    <property type="molecule type" value="Genomic_DNA"/>
</dbReference>
<dbReference type="Proteomes" id="UP000824469">
    <property type="component" value="Unassembled WGS sequence"/>
</dbReference>
<evidence type="ECO:0000313" key="2">
    <source>
        <dbReference type="Proteomes" id="UP000824469"/>
    </source>
</evidence>
<evidence type="ECO:0000313" key="1">
    <source>
        <dbReference type="EMBL" id="KAH9298235.1"/>
    </source>
</evidence>
<dbReference type="InterPro" id="IPR019994">
    <property type="entry name" value="Lipid-A-disac_synthase-rel_put"/>
</dbReference>
<feature type="non-terminal residue" evidence="1">
    <location>
        <position position="1"/>
    </location>
</feature>
<proteinExistence type="predicted"/>